<evidence type="ECO:0000313" key="2">
    <source>
        <dbReference type="Proteomes" id="UP000008181"/>
    </source>
</evidence>
<dbReference type="RefSeq" id="XP_003653909.1">
    <property type="nucleotide sequence ID" value="XM_003653861.1"/>
</dbReference>
<sequence>MTTPGMRTNETVGVPHHVLLKHSENLTLFTSYHALSECLFDMVKGSDTSFEVDRYCCSP</sequence>
<dbReference type="GeneID" id="11516165"/>
<accession>G2R636</accession>
<protein>
    <submittedName>
        <fullName evidence="1">Uncharacterized protein</fullName>
    </submittedName>
</protein>
<organism evidence="1 2">
    <name type="scientific">Thermothielavioides terrestris (strain ATCC 38088 / NRRL 8126)</name>
    <name type="common">Thielavia terrestris</name>
    <dbReference type="NCBI Taxonomy" id="578455"/>
    <lineage>
        <taxon>Eukaryota</taxon>
        <taxon>Fungi</taxon>
        <taxon>Dikarya</taxon>
        <taxon>Ascomycota</taxon>
        <taxon>Pezizomycotina</taxon>
        <taxon>Sordariomycetes</taxon>
        <taxon>Sordariomycetidae</taxon>
        <taxon>Sordariales</taxon>
        <taxon>Chaetomiaceae</taxon>
        <taxon>Thermothielavioides</taxon>
        <taxon>Thermothielavioides terrestris</taxon>
    </lineage>
</organism>
<name>G2R636_THETT</name>
<dbReference type="KEGG" id="ttt:THITE_2089064"/>
<proteinExistence type="predicted"/>
<reference evidence="1 2" key="1">
    <citation type="journal article" date="2011" name="Nat. Biotechnol.">
        <title>Comparative genomic analysis of the thermophilic biomass-degrading fungi Myceliophthora thermophila and Thielavia terrestris.</title>
        <authorList>
            <person name="Berka R.M."/>
            <person name="Grigoriev I.V."/>
            <person name="Otillar R."/>
            <person name="Salamov A."/>
            <person name="Grimwood J."/>
            <person name="Reid I."/>
            <person name="Ishmael N."/>
            <person name="John T."/>
            <person name="Darmond C."/>
            <person name="Moisan M.-C."/>
            <person name="Henrissat B."/>
            <person name="Coutinho P.M."/>
            <person name="Lombard V."/>
            <person name="Natvig D.O."/>
            <person name="Lindquist E."/>
            <person name="Schmutz J."/>
            <person name="Lucas S."/>
            <person name="Harris P."/>
            <person name="Powlowski J."/>
            <person name="Bellemare A."/>
            <person name="Taylor D."/>
            <person name="Butler G."/>
            <person name="de Vries R.P."/>
            <person name="Allijn I.E."/>
            <person name="van den Brink J."/>
            <person name="Ushinsky S."/>
            <person name="Storms R."/>
            <person name="Powell A.J."/>
            <person name="Paulsen I.T."/>
            <person name="Elbourne L.D.H."/>
            <person name="Baker S.E."/>
            <person name="Magnuson J."/>
            <person name="LaBoissiere S."/>
            <person name="Clutterbuck A.J."/>
            <person name="Martinez D."/>
            <person name="Wogulis M."/>
            <person name="de Leon A.L."/>
            <person name="Rey M.W."/>
            <person name="Tsang A."/>
        </authorList>
    </citation>
    <scope>NUCLEOTIDE SEQUENCE [LARGE SCALE GENOMIC DNA]</scope>
    <source>
        <strain evidence="2">ATCC 38088 / NRRL 8126</strain>
    </source>
</reference>
<dbReference type="Proteomes" id="UP000008181">
    <property type="component" value="Chromosome 3"/>
</dbReference>
<keyword evidence="2" id="KW-1185">Reference proteome</keyword>
<evidence type="ECO:0000313" key="1">
    <source>
        <dbReference type="EMBL" id="AEO67573.1"/>
    </source>
</evidence>
<gene>
    <name evidence="1" type="ORF">THITE_2089064</name>
</gene>
<dbReference type="EMBL" id="CP003011">
    <property type="protein sequence ID" value="AEO67573.1"/>
    <property type="molecule type" value="Genomic_DNA"/>
</dbReference>
<dbReference type="AlphaFoldDB" id="G2R636"/>
<dbReference type="HOGENOM" id="CLU_2962533_0_0_1"/>